<gene>
    <name evidence="2" type="ORF">G2W53_043567</name>
</gene>
<organism evidence="2 3">
    <name type="scientific">Senna tora</name>
    <dbReference type="NCBI Taxonomy" id="362788"/>
    <lineage>
        <taxon>Eukaryota</taxon>
        <taxon>Viridiplantae</taxon>
        <taxon>Streptophyta</taxon>
        <taxon>Embryophyta</taxon>
        <taxon>Tracheophyta</taxon>
        <taxon>Spermatophyta</taxon>
        <taxon>Magnoliopsida</taxon>
        <taxon>eudicotyledons</taxon>
        <taxon>Gunneridae</taxon>
        <taxon>Pentapetalae</taxon>
        <taxon>rosids</taxon>
        <taxon>fabids</taxon>
        <taxon>Fabales</taxon>
        <taxon>Fabaceae</taxon>
        <taxon>Caesalpinioideae</taxon>
        <taxon>Cassia clade</taxon>
        <taxon>Senna</taxon>
    </lineage>
</organism>
<dbReference type="EMBL" id="JAAIUW010000013">
    <property type="protein sequence ID" value="KAF7804456.1"/>
    <property type="molecule type" value="Genomic_DNA"/>
</dbReference>
<feature type="region of interest" description="Disordered" evidence="1">
    <location>
        <begin position="86"/>
        <end position="129"/>
    </location>
</feature>
<keyword evidence="3" id="KW-1185">Reference proteome</keyword>
<name>A0A834W3I8_9FABA</name>
<sequence length="129" mass="13221">MGCSGSAGVAVSDDLDSSATASVGCFAGTEEAETATMVSSMASTVFAPSSSTAEGGAGEGDFLQRPPLVLSLPLPRFRLFWELCGESNGGGGGDEGDIDEGRRGWDGEKRGSNLAVKNKKSRKEVDVID</sequence>
<dbReference type="Proteomes" id="UP000634136">
    <property type="component" value="Unassembled WGS sequence"/>
</dbReference>
<evidence type="ECO:0000313" key="2">
    <source>
        <dbReference type="EMBL" id="KAF7804456.1"/>
    </source>
</evidence>
<evidence type="ECO:0000256" key="1">
    <source>
        <dbReference type="SAM" id="MobiDB-lite"/>
    </source>
</evidence>
<comment type="caution">
    <text evidence="2">The sequence shown here is derived from an EMBL/GenBank/DDBJ whole genome shotgun (WGS) entry which is preliminary data.</text>
</comment>
<dbReference type="AlphaFoldDB" id="A0A834W3I8"/>
<protein>
    <submittedName>
        <fullName evidence="2">Uncharacterized protein</fullName>
    </submittedName>
</protein>
<feature type="compositionally biased region" description="Basic and acidic residues" evidence="1">
    <location>
        <begin position="99"/>
        <end position="111"/>
    </location>
</feature>
<proteinExistence type="predicted"/>
<reference evidence="2" key="1">
    <citation type="submission" date="2020-09" db="EMBL/GenBank/DDBJ databases">
        <title>Genome-Enabled Discovery of Anthraquinone Biosynthesis in Senna tora.</title>
        <authorList>
            <person name="Kang S.-H."/>
            <person name="Pandey R.P."/>
            <person name="Lee C.-M."/>
            <person name="Sim J.-S."/>
            <person name="Jeong J.-T."/>
            <person name="Choi B.-S."/>
            <person name="Jung M."/>
            <person name="Ginzburg D."/>
            <person name="Zhao K."/>
            <person name="Won S.Y."/>
            <person name="Oh T.-J."/>
            <person name="Yu Y."/>
            <person name="Kim N.-H."/>
            <person name="Lee O.R."/>
            <person name="Lee T.-H."/>
            <person name="Bashyal P."/>
            <person name="Kim T.-S."/>
            <person name="Lee W.-H."/>
            <person name="Kawkins C."/>
            <person name="Kim C.-K."/>
            <person name="Kim J.S."/>
            <person name="Ahn B.O."/>
            <person name="Rhee S.Y."/>
            <person name="Sohng J.K."/>
        </authorList>
    </citation>
    <scope>NUCLEOTIDE SEQUENCE</scope>
    <source>
        <tissue evidence="2">Leaf</tissue>
    </source>
</reference>
<accession>A0A834W3I8</accession>
<evidence type="ECO:0000313" key="3">
    <source>
        <dbReference type="Proteomes" id="UP000634136"/>
    </source>
</evidence>